<accession>A0A6B2L1I8</accession>
<sequence length="520" mass="60113">MNDTRSFILDCKDEFYVWHGKKVSKKDKDAANLKAEEMFDRNKDRASFCELRRENQGGESVLFVYKFASWEPEATLSGSIPTRGNIAASKEQTKMDVNKMHFAERPISGKKLLDNGKDGKIYIWSIEGFEKKTVPPEEFGQFYSAKSYVILYNFGNLERYHLYFWQGANSTVNEKGTAAGITMDINVKLCKNAASQERVPQYHEPPHFRLLFENKLIVHDGDRPEKLNENNNNIFKPALYHLRGSSPENTSTYQVALNSISLFSSDVFILATPKHFYIWHGKHSQAHPKKYALNLVNHIKGTAELTIVEELKEPKEFWDLLGGKKNYLNVPYKMEPKLFECKNDLSVFMCDRIYDFAQDDLQKTKLFILDTFNEVFLWVGEQSNSSWKPLAVEMVEEYIKTAKGRPPNLQGRTITPGKEPLEFGMVFHAFKFKNLPQAQAISDSPVISPSRSKERLASSLVIPFEQLKTKKNLPPEVNLLKLETYLSDQEFLKVLEMDREAWEKKPDWQKLEIRKKVGLY</sequence>
<dbReference type="PANTHER" id="PTHR11977:SF51">
    <property type="entry name" value="PROTEIN FLIGHTLESS-1 HOMOLOG"/>
    <property type="match status" value="1"/>
</dbReference>
<dbReference type="GO" id="GO:0051016">
    <property type="term" value="P:barbed-end actin filament capping"/>
    <property type="evidence" value="ECO:0007669"/>
    <property type="project" value="TreeGrafter"/>
</dbReference>
<evidence type="ECO:0000256" key="1">
    <source>
        <dbReference type="ARBA" id="ARBA00022737"/>
    </source>
</evidence>
<dbReference type="GO" id="GO:0015629">
    <property type="term" value="C:actin cytoskeleton"/>
    <property type="evidence" value="ECO:0007669"/>
    <property type="project" value="TreeGrafter"/>
</dbReference>
<dbReference type="GO" id="GO:0051015">
    <property type="term" value="F:actin filament binding"/>
    <property type="evidence" value="ECO:0007669"/>
    <property type="project" value="InterPro"/>
</dbReference>
<protein>
    <recommendedName>
        <fullName evidence="2">HP domain-containing protein</fullName>
    </recommendedName>
</protein>
<dbReference type="Gene3D" id="1.10.950.10">
    <property type="entry name" value="Villin headpiece domain"/>
    <property type="match status" value="1"/>
</dbReference>
<dbReference type="SMART" id="SM00262">
    <property type="entry name" value="GEL"/>
    <property type="match status" value="4"/>
</dbReference>
<proteinExistence type="predicted"/>
<dbReference type="PROSITE" id="PS51089">
    <property type="entry name" value="HP"/>
    <property type="match status" value="1"/>
</dbReference>
<dbReference type="PRINTS" id="PR00597">
    <property type="entry name" value="GELSOLIN"/>
</dbReference>
<dbReference type="SMART" id="SM00153">
    <property type="entry name" value="VHP"/>
    <property type="match status" value="1"/>
</dbReference>
<dbReference type="GO" id="GO:0051014">
    <property type="term" value="P:actin filament severing"/>
    <property type="evidence" value="ECO:0007669"/>
    <property type="project" value="TreeGrafter"/>
</dbReference>
<dbReference type="EMBL" id="GIBP01001915">
    <property type="protein sequence ID" value="NDV30884.1"/>
    <property type="molecule type" value="Transcribed_RNA"/>
</dbReference>
<dbReference type="Pfam" id="PF02209">
    <property type="entry name" value="VHP"/>
    <property type="match status" value="1"/>
</dbReference>
<keyword evidence="1" id="KW-0677">Repeat</keyword>
<organism evidence="3">
    <name type="scientific">Arcella intermedia</name>
    <dbReference type="NCBI Taxonomy" id="1963864"/>
    <lineage>
        <taxon>Eukaryota</taxon>
        <taxon>Amoebozoa</taxon>
        <taxon>Tubulinea</taxon>
        <taxon>Elardia</taxon>
        <taxon>Arcellinida</taxon>
        <taxon>Sphaerothecina</taxon>
        <taxon>Arcellidae</taxon>
        <taxon>Arcella</taxon>
    </lineage>
</organism>
<evidence type="ECO:0000313" key="3">
    <source>
        <dbReference type="EMBL" id="NDV30884.1"/>
    </source>
</evidence>
<dbReference type="InterPro" id="IPR007123">
    <property type="entry name" value="Gelsolin-like_dom"/>
</dbReference>
<dbReference type="InterPro" id="IPR036886">
    <property type="entry name" value="Villin_headpiece_dom_sf"/>
</dbReference>
<dbReference type="GO" id="GO:0008154">
    <property type="term" value="P:actin polymerization or depolymerization"/>
    <property type="evidence" value="ECO:0007669"/>
    <property type="project" value="TreeGrafter"/>
</dbReference>
<dbReference type="FunFam" id="3.40.20.10:FF:000001">
    <property type="entry name" value="Gelsolin"/>
    <property type="match status" value="1"/>
</dbReference>
<dbReference type="InterPro" id="IPR003128">
    <property type="entry name" value="Villin_headpiece"/>
</dbReference>
<dbReference type="InterPro" id="IPR007122">
    <property type="entry name" value="Villin/Gelsolin"/>
</dbReference>
<reference evidence="3" key="1">
    <citation type="journal article" date="2020" name="J. Eukaryot. Microbiol.">
        <title>De novo Sequencing, Assembly and Annotation of the Transcriptome for the Free-Living Testate Amoeba Arcella intermedia.</title>
        <authorList>
            <person name="Ribeiro G.M."/>
            <person name="Porfirio-Sousa A.L."/>
            <person name="Maurer-Alcala X.X."/>
            <person name="Katz L.A."/>
            <person name="Lahr D.J.G."/>
        </authorList>
    </citation>
    <scope>NUCLEOTIDE SEQUENCE</scope>
</reference>
<dbReference type="PANTHER" id="PTHR11977">
    <property type="entry name" value="VILLIN"/>
    <property type="match status" value="1"/>
</dbReference>
<dbReference type="CDD" id="cd11288">
    <property type="entry name" value="gelsolin_S5_like"/>
    <property type="match status" value="1"/>
</dbReference>
<dbReference type="GO" id="GO:0005737">
    <property type="term" value="C:cytoplasm"/>
    <property type="evidence" value="ECO:0007669"/>
    <property type="project" value="TreeGrafter"/>
</dbReference>
<dbReference type="SUPFAM" id="SSF47050">
    <property type="entry name" value="VHP, Villin headpiece domain"/>
    <property type="match status" value="1"/>
</dbReference>
<dbReference type="GO" id="GO:0005546">
    <property type="term" value="F:phosphatidylinositol-4,5-bisphosphate binding"/>
    <property type="evidence" value="ECO:0007669"/>
    <property type="project" value="TreeGrafter"/>
</dbReference>
<dbReference type="SUPFAM" id="SSF55753">
    <property type="entry name" value="Actin depolymerizing proteins"/>
    <property type="match status" value="4"/>
</dbReference>
<dbReference type="AlphaFoldDB" id="A0A6B2L1I8"/>
<dbReference type="InterPro" id="IPR029006">
    <property type="entry name" value="ADF-H/Gelsolin-like_dom_sf"/>
</dbReference>
<name>A0A6B2L1I8_9EUKA</name>
<feature type="domain" description="HP" evidence="2">
    <location>
        <begin position="456"/>
        <end position="520"/>
    </location>
</feature>
<evidence type="ECO:0000259" key="2">
    <source>
        <dbReference type="PROSITE" id="PS51089"/>
    </source>
</evidence>
<dbReference type="Pfam" id="PF00626">
    <property type="entry name" value="Gelsolin"/>
    <property type="match status" value="4"/>
</dbReference>
<dbReference type="Gene3D" id="3.40.20.10">
    <property type="entry name" value="Severin"/>
    <property type="match status" value="4"/>
</dbReference>